<organism evidence="7 8">
    <name type="scientific">Stappia taiwanensis</name>
    <dbReference type="NCBI Taxonomy" id="992267"/>
    <lineage>
        <taxon>Bacteria</taxon>
        <taxon>Pseudomonadati</taxon>
        <taxon>Pseudomonadota</taxon>
        <taxon>Alphaproteobacteria</taxon>
        <taxon>Hyphomicrobiales</taxon>
        <taxon>Stappiaceae</taxon>
        <taxon>Stappia</taxon>
    </lineage>
</organism>
<evidence type="ECO:0000256" key="6">
    <source>
        <dbReference type="SAM" id="Phobius"/>
    </source>
</evidence>
<feature type="transmembrane region" description="Helical" evidence="6">
    <location>
        <begin position="108"/>
        <end position="134"/>
    </location>
</feature>
<dbReference type="EMBL" id="JACEON010000003">
    <property type="protein sequence ID" value="MBA4611041.1"/>
    <property type="molecule type" value="Genomic_DNA"/>
</dbReference>
<feature type="transmembrane region" description="Helical" evidence="6">
    <location>
        <begin position="6"/>
        <end position="28"/>
    </location>
</feature>
<comment type="subcellular location">
    <subcellularLocation>
        <location evidence="1">Cell membrane</location>
        <topology evidence="1">Multi-pass membrane protein</topology>
    </subcellularLocation>
</comment>
<evidence type="ECO:0000256" key="5">
    <source>
        <dbReference type="ARBA" id="ARBA00023136"/>
    </source>
</evidence>
<evidence type="ECO:0000256" key="1">
    <source>
        <dbReference type="ARBA" id="ARBA00004651"/>
    </source>
</evidence>
<name>A0A838XPS0_9HYPH</name>
<comment type="caution">
    <text evidence="7">The sequence shown here is derived from an EMBL/GenBank/DDBJ whole genome shotgun (WGS) entry which is preliminary data.</text>
</comment>
<keyword evidence="8" id="KW-1185">Reference proteome</keyword>
<dbReference type="Pfam" id="PF01810">
    <property type="entry name" value="LysE"/>
    <property type="match status" value="1"/>
</dbReference>
<dbReference type="InterPro" id="IPR001123">
    <property type="entry name" value="LeuE-type"/>
</dbReference>
<feature type="transmembrane region" description="Helical" evidence="6">
    <location>
        <begin position="77"/>
        <end position="96"/>
    </location>
</feature>
<reference evidence="7 8" key="2">
    <citation type="submission" date="2020-08" db="EMBL/GenBank/DDBJ databases">
        <title>Stappia taiwanensis sp. nov., isolated from a coastal thermal spring.</title>
        <authorList>
            <person name="Kampfer P."/>
        </authorList>
    </citation>
    <scope>NUCLEOTIDE SEQUENCE [LARGE SCALE GENOMIC DNA]</scope>
    <source>
        <strain evidence="7 8">DSM 23284</strain>
    </source>
</reference>
<keyword evidence="3 6" id="KW-0812">Transmembrane</keyword>
<feature type="transmembrane region" description="Helical" evidence="6">
    <location>
        <begin position="183"/>
        <end position="204"/>
    </location>
</feature>
<dbReference type="PANTHER" id="PTHR30086">
    <property type="entry name" value="ARGININE EXPORTER PROTEIN ARGO"/>
    <property type="match status" value="1"/>
</dbReference>
<dbReference type="PANTHER" id="PTHR30086:SF20">
    <property type="entry name" value="ARGININE EXPORTER PROTEIN ARGO-RELATED"/>
    <property type="match status" value="1"/>
</dbReference>
<gene>
    <name evidence="7" type="ORF">H1W37_05220</name>
</gene>
<feature type="transmembrane region" description="Helical" evidence="6">
    <location>
        <begin position="146"/>
        <end position="171"/>
    </location>
</feature>
<dbReference type="Proteomes" id="UP000559404">
    <property type="component" value="Unassembled WGS sequence"/>
</dbReference>
<evidence type="ECO:0000313" key="8">
    <source>
        <dbReference type="Proteomes" id="UP000559404"/>
    </source>
</evidence>
<dbReference type="AlphaFoldDB" id="A0A838XPS0"/>
<dbReference type="GO" id="GO:0005886">
    <property type="term" value="C:plasma membrane"/>
    <property type="evidence" value="ECO:0007669"/>
    <property type="project" value="UniProtKB-SubCell"/>
</dbReference>
<dbReference type="GO" id="GO:0015171">
    <property type="term" value="F:amino acid transmembrane transporter activity"/>
    <property type="evidence" value="ECO:0007669"/>
    <property type="project" value="TreeGrafter"/>
</dbReference>
<keyword evidence="2" id="KW-1003">Cell membrane</keyword>
<evidence type="ECO:0000313" key="7">
    <source>
        <dbReference type="EMBL" id="MBA4611041.1"/>
    </source>
</evidence>
<evidence type="ECO:0000256" key="4">
    <source>
        <dbReference type="ARBA" id="ARBA00022989"/>
    </source>
</evidence>
<evidence type="ECO:0000256" key="3">
    <source>
        <dbReference type="ARBA" id="ARBA00022692"/>
    </source>
</evidence>
<keyword evidence="4 6" id="KW-1133">Transmembrane helix</keyword>
<evidence type="ECO:0000256" key="2">
    <source>
        <dbReference type="ARBA" id="ARBA00022475"/>
    </source>
</evidence>
<sequence length="214" mass="21448">MDLVLFGKSLVLGLAIAAPLGPIGALCINRTLERGFWAGLSGGLGTALADAVYASFAAVGFAAFATALAVIDAPLRLVGGAFMIWLGVKALSISRVDAPAVRVGARDLIGTVVATFFLTITNPMTILAFAAIFAGLGLAEAPGATGAASVVGGVFFGSLLWWGLLSGGVAIMRHRVSAGFARWSGIASSVVLIAFGVFAIGSLAGPLVEVWAGG</sequence>
<keyword evidence="5 6" id="KW-0472">Membrane</keyword>
<protein>
    <submittedName>
        <fullName evidence="7">LysE family transporter</fullName>
    </submittedName>
</protein>
<proteinExistence type="predicted"/>
<reference evidence="7 8" key="1">
    <citation type="submission" date="2020-07" db="EMBL/GenBank/DDBJ databases">
        <authorList>
            <person name="Li M."/>
        </authorList>
    </citation>
    <scope>NUCLEOTIDE SEQUENCE [LARGE SCALE GENOMIC DNA]</scope>
    <source>
        <strain evidence="7 8">DSM 23284</strain>
    </source>
</reference>
<accession>A0A838XPS0</accession>